<dbReference type="OrthoDB" id="7476388at2759"/>
<protein>
    <submittedName>
        <fullName evidence="2">Uncharacterized protein</fullName>
    </submittedName>
</protein>
<reference evidence="2 3" key="1">
    <citation type="journal article" date="2019" name="Commun. Biol.">
        <title>The bagworm genome reveals a unique fibroin gene that provides high tensile strength.</title>
        <authorList>
            <person name="Kono N."/>
            <person name="Nakamura H."/>
            <person name="Ohtoshi R."/>
            <person name="Tomita M."/>
            <person name="Numata K."/>
            <person name="Arakawa K."/>
        </authorList>
    </citation>
    <scope>NUCLEOTIDE SEQUENCE [LARGE SCALE GENOMIC DNA]</scope>
</reference>
<dbReference type="InterPro" id="IPR012464">
    <property type="entry name" value="DUF1676"/>
</dbReference>
<dbReference type="AlphaFoldDB" id="A0A4C1TUC0"/>
<dbReference type="STRING" id="151549.A0A4C1TUC0"/>
<proteinExistence type="predicted"/>
<name>A0A4C1TUC0_EUMVA</name>
<keyword evidence="1" id="KW-0472">Membrane</keyword>
<dbReference type="Proteomes" id="UP000299102">
    <property type="component" value="Unassembled WGS sequence"/>
</dbReference>
<feature type="transmembrane region" description="Helical" evidence="1">
    <location>
        <begin position="230"/>
        <end position="250"/>
    </location>
</feature>
<evidence type="ECO:0000313" key="2">
    <source>
        <dbReference type="EMBL" id="GBP17607.1"/>
    </source>
</evidence>
<organism evidence="2 3">
    <name type="scientific">Eumeta variegata</name>
    <name type="common">Bagworm moth</name>
    <name type="synonym">Eumeta japonica</name>
    <dbReference type="NCBI Taxonomy" id="151549"/>
    <lineage>
        <taxon>Eukaryota</taxon>
        <taxon>Metazoa</taxon>
        <taxon>Ecdysozoa</taxon>
        <taxon>Arthropoda</taxon>
        <taxon>Hexapoda</taxon>
        <taxon>Insecta</taxon>
        <taxon>Pterygota</taxon>
        <taxon>Neoptera</taxon>
        <taxon>Endopterygota</taxon>
        <taxon>Lepidoptera</taxon>
        <taxon>Glossata</taxon>
        <taxon>Ditrysia</taxon>
        <taxon>Tineoidea</taxon>
        <taxon>Psychidae</taxon>
        <taxon>Oiketicinae</taxon>
        <taxon>Eumeta</taxon>
    </lineage>
</organism>
<sequence>MDRSIVLIINIILVVKANGRYEGKLSKLWSMSEDQRAVVNVTTASIVINPKYYSESKPEPSRFWTDYAKRFSFKPRAIPLRREDSQLERSVEKSDILFPGDYVPIPEKKALMESSTLNPNDRVLFHPKVIPLYRNEDYGRSMGSNEPIIEKPEGYVEQNATRRFISGDDDDDEDEEEVEVDLDGNDQNQKTLKKKKFKKKYAKYMLPLLLAYKLKFFTLIPLLISGLVLLVGATGMAGFFFALFTAVMGLQKASH</sequence>
<evidence type="ECO:0000313" key="3">
    <source>
        <dbReference type="Proteomes" id="UP000299102"/>
    </source>
</evidence>
<accession>A0A4C1TUC0</accession>
<evidence type="ECO:0000256" key="1">
    <source>
        <dbReference type="SAM" id="Phobius"/>
    </source>
</evidence>
<gene>
    <name evidence="2" type="ORF">EVAR_12313_1</name>
</gene>
<keyword evidence="1" id="KW-1133">Transmembrane helix</keyword>
<feature type="transmembrane region" description="Helical" evidence="1">
    <location>
        <begin position="204"/>
        <end position="224"/>
    </location>
</feature>
<comment type="caution">
    <text evidence="2">The sequence shown here is derived from an EMBL/GenBank/DDBJ whole genome shotgun (WGS) entry which is preliminary data.</text>
</comment>
<keyword evidence="1" id="KW-0812">Transmembrane</keyword>
<dbReference type="EMBL" id="BGZK01000088">
    <property type="protein sequence ID" value="GBP17607.1"/>
    <property type="molecule type" value="Genomic_DNA"/>
</dbReference>
<dbReference type="Pfam" id="PF07898">
    <property type="entry name" value="DUF1676"/>
    <property type="match status" value="1"/>
</dbReference>
<keyword evidence="3" id="KW-1185">Reference proteome</keyword>